<dbReference type="UniPathway" id="UPA00109">
    <property type="reaction ID" value="UER00189"/>
</dbReference>
<reference evidence="4 5" key="1">
    <citation type="submission" date="2017-09" db="EMBL/GenBank/DDBJ databases">
        <title>Depth-based differentiation of microbial function through sediment-hosted aquifers and enrichment of novel symbionts in the deep terrestrial subsurface.</title>
        <authorList>
            <person name="Probst A.J."/>
            <person name="Ladd B."/>
            <person name="Jarett J.K."/>
            <person name="Geller-Mcgrath D.E."/>
            <person name="Sieber C.M."/>
            <person name="Emerson J.B."/>
            <person name="Anantharaman K."/>
            <person name="Thomas B.C."/>
            <person name="Malmstrom R."/>
            <person name="Stieglmeier M."/>
            <person name="Klingl A."/>
            <person name="Woyke T."/>
            <person name="Ryan C.M."/>
            <person name="Banfield J.F."/>
        </authorList>
    </citation>
    <scope>NUCLEOTIDE SEQUENCE [LARGE SCALE GENOMIC DNA]</scope>
    <source>
        <strain evidence="4">CG22_combo_CG10-13_8_21_14_all_39_12</strain>
    </source>
</reference>
<dbReference type="GO" id="GO:0046166">
    <property type="term" value="P:glyceraldehyde-3-phosphate biosynthetic process"/>
    <property type="evidence" value="ECO:0007669"/>
    <property type="project" value="TreeGrafter"/>
</dbReference>
<dbReference type="EMBL" id="PCSU01000068">
    <property type="protein sequence ID" value="PIP56254.1"/>
    <property type="molecule type" value="Genomic_DNA"/>
</dbReference>
<dbReference type="GO" id="GO:0004807">
    <property type="term" value="F:triose-phosphate isomerase activity"/>
    <property type="evidence" value="ECO:0007669"/>
    <property type="project" value="UniProtKB-EC"/>
</dbReference>
<evidence type="ECO:0000313" key="5">
    <source>
        <dbReference type="Proteomes" id="UP000228495"/>
    </source>
</evidence>
<dbReference type="InterPro" id="IPR000652">
    <property type="entry name" value="Triosephosphate_isomerase"/>
</dbReference>
<dbReference type="EC" id="5.3.1.1" evidence="3"/>
<comment type="catalytic activity">
    <reaction evidence="3">
        <text>D-glyceraldehyde 3-phosphate = dihydroxyacetone phosphate</text>
        <dbReference type="Rhea" id="RHEA:18585"/>
        <dbReference type="ChEBI" id="CHEBI:57642"/>
        <dbReference type="ChEBI" id="CHEBI:59776"/>
        <dbReference type="EC" id="5.3.1.1"/>
    </reaction>
</comment>
<protein>
    <recommendedName>
        <fullName evidence="3">Triosephosphate isomerase</fullName>
        <ecNumber evidence="3">5.3.1.1</ecNumber>
    </recommendedName>
</protein>
<dbReference type="Pfam" id="PF00121">
    <property type="entry name" value="TIM"/>
    <property type="match status" value="1"/>
</dbReference>
<dbReference type="GO" id="GO:0019563">
    <property type="term" value="P:glycerol catabolic process"/>
    <property type="evidence" value="ECO:0007669"/>
    <property type="project" value="TreeGrafter"/>
</dbReference>
<comment type="pathway">
    <text evidence="3">Carbohydrate degradation; glycolysis; D-glyceraldehyde 3-phosphate from glycerone phosphate: step 1/1.</text>
</comment>
<dbReference type="GO" id="GO:0006096">
    <property type="term" value="P:glycolytic process"/>
    <property type="evidence" value="ECO:0007669"/>
    <property type="project" value="UniProtKB-UniPathway"/>
</dbReference>
<dbReference type="PANTHER" id="PTHR21139">
    <property type="entry name" value="TRIOSEPHOSPHATE ISOMERASE"/>
    <property type="match status" value="1"/>
</dbReference>
<dbReference type="InterPro" id="IPR020861">
    <property type="entry name" value="Triosephosphate_isomerase_AS"/>
</dbReference>
<accession>A0A2H0BF57</accession>
<dbReference type="PROSITE" id="PS51440">
    <property type="entry name" value="TIM_2"/>
    <property type="match status" value="1"/>
</dbReference>
<dbReference type="Gene3D" id="3.20.20.70">
    <property type="entry name" value="Aldolase class I"/>
    <property type="match status" value="1"/>
</dbReference>
<gene>
    <name evidence="4" type="ORF">COX05_03910</name>
</gene>
<comment type="similarity">
    <text evidence="1 3">Belongs to the triosephosphate isomerase family.</text>
</comment>
<evidence type="ECO:0000313" key="4">
    <source>
        <dbReference type="EMBL" id="PIP56254.1"/>
    </source>
</evidence>
<dbReference type="GO" id="GO:0006094">
    <property type="term" value="P:gluconeogenesis"/>
    <property type="evidence" value="ECO:0007669"/>
    <property type="project" value="UniProtKB-UniPathway"/>
</dbReference>
<comment type="pathway">
    <text evidence="3">Carbohydrate biosynthesis; gluconeogenesis.</text>
</comment>
<comment type="subcellular location">
    <subcellularLocation>
        <location evidence="3">Cytoplasm</location>
    </subcellularLocation>
</comment>
<keyword evidence="3" id="KW-0963">Cytoplasm</keyword>
<dbReference type="PROSITE" id="PS00171">
    <property type="entry name" value="TIM_1"/>
    <property type="match status" value="1"/>
</dbReference>
<dbReference type="CDD" id="cd00311">
    <property type="entry name" value="TIM"/>
    <property type="match status" value="1"/>
</dbReference>
<dbReference type="AlphaFoldDB" id="A0A2H0BF57"/>
<dbReference type="InterPro" id="IPR035990">
    <property type="entry name" value="TIM_sf"/>
</dbReference>
<sequence>MLVIANWKLNHNLTSASDWFDDFFDEYEESSRARVAIAPSFTEIPISSQIIEDEKSGLLLYSQDISAFTDGKYTGEVSAGQLVEYGVSGAIIGHSERREFQRETNEDVANKVQQALSVGITPVVAFSKIEQIKHLSDLVSLNNIHVAYEPLEAIGSGDPADPQVIEEVLTIVDQQFSPLSCIYGGSVSAESVSPLLEIDIVSGFLVGTACVDVQDFLELLGEIE</sequence>
<evidence type="ECO:0000256" key="2">
    <source>
        <dbReference type="ARBA" id="ARBA00023235"/>
    </source>
</evidence>
<dbReference type="SUPFAM" id="SSF51351">
    <property type="entry name" value="Triosephosphate isomerase (TIM)"/>
    <property type="match status" value="1"/>
</dbReference>
<comment type="subunit">
    <text evidence="3">Homodimer.</text>
</comment>
<evidence type="ECO:0000256" key="3">
    <source>
        <dbReference type="RuleBase" id="RU363013"/>
    </source>
</evidence>
<dbReference type="InterPro" id="IPR013785">
    <property type="entry name" value="Aldolase_TIM"/>
</dbReference>
<proteinExistence type="inferred from homology"/>
<dbReference type="GO" id="GO:0005829">
    <property type="term" value="C:cytosol"/>
    <property type="evidence" value="ECO:0007669"/>
    <property type="project" value="TreeGrafter"/>
</dbReference>
<organism evidence="4 5">
    <name type="scientific">candidate division WWE3 bacterium CG22_combo_CG10-13_8_21_14_all_39_12</name>
    <dbReference type="NCBI Taxonomy" id="1975094"/>
    <lineage>
        <taxon>Bacteria</taxon>
        <taxon>Katanobacteria</taxon>
    </lineage>
</organism>
<dbReference type="PANTHER" id="PTHR21139:SF42">
    <property type="entry name" value="TRIOSEPHOSPHATE ISOMERASE"/>
    <property type="match status" value="1"/>
</dbReference>
<dbReference type="Proteomes" id="UP000228495">
    <property type="component" value="Unassembled WGS sequence"/>
</dbReference>
<keyword evidence="3" id="KW-0312">Gluconeogenesis</keyword>
<keyword evidence="3" id="KW-0324">Glycolysis</keyword>
<comment type="caution">
    <text evidence="4">The sequence shown here is derived from an EMBL/GenBank/DDBJ whole genome shotgun (WGS) entry which is preliminary data.</text>
</comment>
<evidence type="ECO:0000256" key="1">
    <source>
        <dbReference type="ARBA" id="ARBA00007422"/>
    </source>
</evidence>
<keyword evidence="2 3" id="KW-0413">Isomerase</keyword>
<dbReference type="UniPathway" id="UPA00138"/>
<name>A0A2H0BF57_UNCKA</name>